<accession>A0A2K9NNL9</accession>
<proteinExistence type="predicted"/>
<organism evidence="1 2">
    <name type="scientific">Bacteriovorax stolpii</name>
    <name type="common">Bdellovibrio stolpii</name>
    <dbReference type="NCBI Taxonomy" id="960"/>
    <lineage>
        <taxon>Bacteria</taxon>
        <taxon>Pseudomonadati</taxon>
        <taxon>Bdellovibrionota</taxon>
        <taxon>Bacteriovoracia</taxon>
        <taxon>Bacteriovoracales</taxon>
        <taxon>Bacteriovoracaceae</taxon>
        <taxon>Bacteriovorax</taxon>
    </lineage>
</organism>
<dbReference type="PANTHER" id="PTHR35866">
    <property type="entry name" value="PUTATIVE-RELATED"/>
    <property type="match status" value="1"/>
</dbReference>
<dbReference type="AlphaFoldDB" id="A0A2K9NNL9"/>
<evidence type="ECO:0000313" key="2">
    <source>
        <dbReference type="Proteomes" id="UP000235584"/>
    </source>
</evidence>
<dbReference type="Pfam" id="PF03692">
    <property type="entry name" value="CxxCxxCC"/>
    <property type="match status" value="1"/>
</dbReference>
<dbReference type="EMBL" id="CP025704">
    <property type="protein sequence ID" value="AUN97119.1"/>
    <property type="molecule type" value="Genomic_DNA"/>
</dbReference>
<evidence type="ECO:0008006" key="3">
    <source>
        <dbReference type="Google" id="ProtNLM"/>
    </source>
</evidence>
<protein>
    <recommendedName>
        <fullName evidence="3">YkgJ family cysteine cluster protein</fullName>
    </recommendedName>
</protein>
<dbReference type="PANTHER" id="PTHR35866:SF1">
    <property type="entry name" value="YKGJ FAMILY CYSTEINE CLUSTER PROTEIN"/>
    <property type="match status" value="1"/>
</dbReference>
<dbReference type="InterPro" id="IPR005358">
    <property type="entry name" value="Puta_zinc/iron-chelating_dom"/>
</dbReference>
<gene>
    <name evidence="1" type="ORF">C0V70_03145</name>
</gene>
<keyword evidence="2" id="KW-1185">Reference proteome</keyword>
<name>A0A2K9NNL9_BACTC</name>
<dbReference type="KEGG" id="bsto:C0V70_03145"/>
<reference evidence="1 2" key="1">
    <citation type="submission" date="2018-01" db="EMBL/GenBank/DDBJ databases">
        <title>Complete genome sequence of Bacteriovorax stolpii DSM12778.</title>
        <authorList>
            <person name="Tang B."/>
            <person name="Chang J."/>
        </authorList>
    </citation>
    <scope>NUCLEOTIDE SEQUENCE [LARGE SCALE GENOMIC DNA]</scope>
    <source>
        <strain evidence="1 2">DSM 12778</strain>
    </source>
</reference>
<sequence length="245" mass="27291">MLGYLFRWLPAGESMNIPAIAKNTFELLRNQPEFMNITESVVEHLNKIKSKLEKARFVHNVVDECNKEVFAHPLLKEFVPCKAGCSGCCHTQVSVTEDEAELLLHNIDEGVVIDYNRLSLQSEVGNEAADFYKLSYKERACVFLDENGACKVYKDRPSVCRTNAVVGEASQCDTSTQAQGPLRLVKTPKADMAIVAAFAVAPSGTLPVMLSKVLKERNASEDIGFFKTIFDRFTGRKPVPKDTRL</sequence>
<evidence type="ECO:0000313" key="1">
    <source>
        <dbReference type="EMBL" id="AUN97119.1"/>
    </source>
</evidence>
<dbReference type="Proteomes" id="UP000235584">
    <property type="component" value="Chromosome"/>
</dbReference>